<dbReference type="InParanoid" id="F4RD24"/>
<reference evidence="3" key="1">
    <citation type="journal article" date="2011" name="Proc. Natl. Acad. Sci. U.S.A.">
        <title>Obligate biotrophy features unraveled by the genomic analysis of rust fungi.</title>
        <authorList>
            <person name="Duplessis S."/>
            <person name="Cuomo C.A."/>
            <person name="Lin Y.-C."/>
            <person name="Aerts A."/>
            <person name="Tisserant E."/>
            <person name="Veneault-Fourrey C."/>
            <person name="Joly D.L."/>
            <person name="Hacquard S."/>
            <person name="Amselem J."/>
            <person name="Cantarel B.L."/>
            <person name="Chiu R."/>
            <person name="Coutinho P.M."/>
            <person name="Feau N."/>
            <person name="Field M."/>
            <person name="Frey P."/>
            <person name="Gelhaye E."/>
            <person name="Goldberg J."/>
            <person name="Grabherr M.G."/>
            <person name="Kodira C.D."/>
            <person name="Kohler A."/>
            <person name="Kuees U."/>
            <person name="Lindquist E.A."/>
            <person name="Lucas S.M."/>
            <person name="Mago R."/>
            <person name="Mauceli E."/>
            <person name="Morin E."/>
            <person name="Murat C."/>
            <person name="Pangilinan J.L."/>
            <person name="Park R."/>
            <person name="Pearson M."/>
            <person name="Quesneville H."/>
            <person name="Rouhier N."/>
            <person name="Sakthikumar S."/>
            <person name="Salamov A.A."/>
            <person name="Schmutz J."/>
            <person name="Selles B."/>
            <person name="Shapiro H."/>
            <person name="Tanguay P."/>
            <person name="Tuskan G.A."/>
            <person name="Henrissat B."/>
            <person name="Van de Peer Y."/>
            <person name="Rouze P."/>
            <person name="Ellis J.G."/>
            <person name="Dodds P.N."/>
            <person name="Schein J.E."/>
            <person name="Zhong S."/>
            <person name="Hamelin R.C."/>
            <person name="Grigoriev I.V."/>
            <person name="Szabo L.J."/>
            <person name="Martin F."/>
        </authorList>
    </citation>
    <scope>NUCLEOTIDE SEQUENCE [LARGE SCALE GENOMIC DNA]</scope>
    <source>
        <strain evidence="3">98AG31 / pathotype 3-4-7</strain>
    </source>
</reference>
<protein>
    <recommendedName>
        <fullName evidence="4">Secreted protein</fullName>
    </recommendedName>
</protein>
<dbReference type="EMBL" id="GL883096">
    <property type="protein sequence ID" value="EGG09889.1"/>
    <property type="molecule type" value="Genomic_DNA"/>
</dbReference>
<evidence type="ECO:0008006" key="4">
    <source>
        <dbReference type="Google" id="ProtNLM"/>
    </source>
</evidence>
<dbReference type="KEGG" id="mlr:MELLADRAFT_103941"/>
<sequence>MFKSISIRSFLLSCVLGASLSSTLASPPKDDNVLNLNVSATSKDSIINTTEIPTLDNPNGLNFNKSDQNVSESDNSTFNKSIPCVKLPETMNSTTTSIPISLSIPGVLSEDGKCTCPGLLPMAVGPHATNGSKGIGSSSSSPTVKAEIQNTTSLSTQEFTLLPVD</sequence>
<feature type="chain" id="PRO_5003317531" description="Secreted protein" evidence="1">
    <location>
        <begin position="26"/>
        <end position="165"/>
    </location>
</feature>
<keyword evidence="3" id="KW-1185">Reference proteome</keyword>
<evidence type="ECO:0000313" key="2">
    <source>
        <dbReference type="EMBL" id="EGG09889.1"/>
    </source>
</evidence>
<evidence type="ECO:0000256" key="1">
    <source>
        <dbReference type="SAM" id="SignalP"/>
    </source>
</evidence>
<dbReference type="HOGENOM" id="CLU_1611139_0_0_1"/>
<dbReference type="GeneID" id="18922121"/>
<organism evidence="3">
    <name type="scientific">Melampsora larici-populina (strain 98AG31 / pathotype 3-4-7)</name>
    <name type="common">Poplar leaf rust fungus</name>
    <dbReference type="NCBI Taxonomy" id="747676"/>
    <lineage>
        <taxon>Eukaryota</taxon>
        <taxon>Fungi</taxon>
        <taxon>Dikarya</taxon>
        <taxon>Basidiomycota</taxon>
        <taxon>Pucciniomycotina</taxon>
        <taxon>Pucciniomycetes</taxon>
        <taxon>Pucciniales</taxon>
        <taxon>Melampsoraceae</taxon>
        <taxon>Melampsora</taxon>
    </lineage>
</organism>
<proteinExistence type="predicted"/>
<keyword evidence="1" id="KW-0732">Signal</keyword>
<dbReference type="VEuPathDB" id="FungiDB:MELLADRAFT_103941"/>
<name>F4RD24_MELLP</name>
<gene>
    <name evidence="2" type="ORF">MELLADRAFT_103941</name>
</gene>
<dbReference type="Proteomes" id="UP000001072">
    <property type="component" value="Unassembled WGS sequence"/>
</dbReference>
<evidence type="ECO:0000313" key="3">
    <source>
        <dbReference type="Proteomes" id="UP000001072"/>
    </source>
</evidence>
<dbReference type="RefSeq" id="XP_007406943.1">
    <property type="nucleotide sequence ID" value="XM_007406881.1"/>
</dbReference>
<accession>F4RD24</accession>
<feature type="signal peptide" evidence="1">
    <location>
        <begin position="1"/>
        <end position="25"/>
    </location>
</feature>
<dbReference type="AlphaFoldDB" id="F4RD24"/>